<feature type="region of interest" description="Disordered" evidence="1">
    <location>
        <begin position="561"/>
        <end position="660"/>
    </location>
</feature>
<feature type="domain" description="DUF8035" evidence="3">
    <location>
        <begin position="743"/>
        <end position="795"/>
    </location>
</feature>
<dbReference type="Pfam" id="PF13391">
    <property type="entry name" value="HNH_2"/>
    <property type="match status" value="1"/>
</dbReference>
<evidence type="ECO:0000259" key="2">
    <source>
        <dbReference type="Pfam" id="PF13391"/>
    </source>
</evidence>
<feature type="compositionally biased region" description="Basic and acidic residues" evidence="1">
    <location>
        <begin position="47"/>
        <end position="68"/>
    </location>
</feature>
<dbReference type="EMBL" id="LLXE01000021">
    <property type="protein sequence ID" value="KUM65726.1"/>
    <property type="molecule type" value="Genomic_DNA"/>
</dbReference>
<feature type="compositionally biased region" description="Basic and acidic residues" evidence="1">
    <location>
        <begin position="202"/>
        <end position="241"/>
    </location>
</feature>
<protein>
    <submittedName>
        <fullName evidence="4">Uncharacterized protein</fullName>
    </submittedName>
</protein>
<organism evidence="4 5">
    <name type="scientific">Penicillium freii</name>
    <dbReference type="NCBI Taxonomy" id="48697"/>
    <lineage>
        <taxon>Eukaryota</taxon>
        <taxon>Fungi</taxon>
        <taxon>Dikarya</taxon>
        <taxon>Ascomycota</taxon>
        <taxon>Pezizomycotina</taxon>
        <taxon>Eurotiomycetes</taxon>
        <taxon>Eurotiomycetidae</taxon>
        <taxon>Eurotiales</taxon>
        <taxon>Aspergillaceae</taxon>
        <taxon>Penicillium</taxon>
    </lineage>
</organism>
<feature type="compositionally biased region" description="Basic and acidic residues" evidence="1">
    <location>
        <begin position="581"/>
        <end position="590"/>
    </location>
</feature>
<feature type="compositionally biased region" description="Basic and acidic residues" evidence="1">
    <location>
        <begin position="392"/>
        <end position="401"/>
    </location>
</feature>
<dbReference type="InterPro" id="IPR058348">
    <property type="entry name" value="DUF8035"/>
</dbReference>
<feature type="compositionally biased region" description="Basic and acidic residues" evidence="1">
    <location>
        <begin position="313"/>
        <end position="325"/>
    </location>
</feature>
<dbReference type="Pfam" id="PF26118">
    <property type="entry name" value="DUF8035"/>
    <property type="match status" value="1"/>
</dbReference>
<feature type="region of interest" description="Disordered" evidence="1">
    <location>
        <begin position="1260"/>
        <end position="1375"/>
    </location>
</feature>
<feature type="compositionally biased region" description="Low complexity" evidence="1">
    <location>
        <begin position="1344"/>
        <end position="1362"/>
    </location>
</feature>
<evidence type="ECO:0000256" key="1">
    <source>
        <dbReference type="SAM" id="MobiDB-lite"/>
    </source>
</evidence>
<gene>
    <name evidence="4" type="ORF">ACN42_g1350</name>
</gene>
<feature type="compositionally biased region" description="Basic and acidic residues" evidence="1">
    <location>
        <begin position="597"/>
        <end position="611"/>
    </location>
</feature>
<reference evidence="4 5" key="1">
    <citation type="submission" date="2015-10" db="EMBL/GenBank/DDBJ databases">
        <title>Genome sequencing of Penicillium freii.</title>
        <authorList>
            <person name="Nguyen H.D."/>
            <person name="Visagie C.M."/>
            <person name="Seifert K.A."/>
        </authorList>
    </citation>
    <scope>NUCLEOTIDE SEQUENCE [LARGE SCALE GENOMIC DNA]</scope>
    <source>
        <strain evidence="4 5">DAOM 242723</strain>
    </source>
</reference>
<accession>A0A101MS43</accession>
<sequence length="1375" mass="161234">MSRRAPPRDYDEEDEFYEMERERERDHRPRRRDRDYEEDVEYRRRRSEPPVEDMERIHIHERPRRDFMEESFAPPRGRDDMVHMQPREEVDMISPERYMPLDRDDPYMRPAGSRRRPRPREVDEEDMIFGERERRRGSRRHPRNVDEDPIFEERERRGDRRHRPEREREVGDDLFIDESKMRGLRRPRPEREREVEDDLFIDESKMRGLRRPRPEREREFEGSVFSEERERRGDRRRRPELASEEDFLSEERPRERGSGRMRRSEPGFEEDEELLVERERRRGNRRHPRELEEDDLIIEDREIHRGSRRHPERRSEDDLLYEEREKRHRRRRPEREFEDNLLAEERGKHGGRRHHPERKIEEEEMLIRRKEREEPLRRGWDSELDIRSRERRLEFEEEPYHRSRPRSPPPQRVEVEEVLLGNAPPERRRGPVDFPDLEFEDDVVMRRKDKGPRPVNRVDEEEIVTRGREKRRSVPSDDLERELRGLRREGRGRIPLDEELSASSQFDSKSGTRDLEEVEEEIRIRKSKNKLSSRQPSPSLDSIHVPPIHQDVFTHRTHIDHGYKDAHTPRVRSPQPRSRRGSFDEIDIQHRKMRGGRMSEENIVLKHRDSEESLTPEDSISPTSGPAVDFNDPWEREKISATRRRPKSLEDESESDYSLGISDAPSMREVEKDIIIESTRVVNKGPRGTDDWSVVHTPSPDEAIEMTGALDVVEVKPRHSSVDEAEVGRVAQQVTDPEEARNDRWTEIAKRLVVREAIEQMGFEYEETRTCYYIFSYLKPDDIDELVELSDEIRSARRRRIRDIQRERASVPDIVPHMRPRVGMPPRARMIEKRMQDIRDREWMHSRRPSQMVNSPRGDDNARFPFEHINSWRSKQTVFSHAHAHVPGSNRAIKTLTVFAPIQPYLHVINMSNASASGSTLPSGSSSELGRSSTVVRVSDENFNIPSPQRKIILRQLRKTLLEQQIPSPLWAVLQVCDIERLEWILQLARFSLKIMDSFAEISCTLPFKWTVTPSPSRRMEMIPPSPSQQMETGYPSSSSSRPARAPPVAIYAARERDGFKCVITGTRKIYQTTPIFPASAFTSSLKDDPHPPNIWRFADVFWGKTTTERWRRAVFNDPTQPEKPVNDCTNLICLRRDIRSAWSSGLFALRPVWVSEDKTEMEIEFYWQPKPDHKLYDMIDISKIPVSTKNVASVDRLIVAVGQRGESSYHTIESGYKFRMTTDDPIERPLPSFDLLDMQWHFTRIVSLCAGGTFFNEDSEDGSDAKSDITTQPEPPSTPSNEDVLAWIGKFSVDSDPDSPPGSEFVEDINESMIGPLPGSDTNRPRSVSQSSKSSEETVVDLSSAGSASVESSSSMVDVISGTGHLSIDFKRDS</sequence>
<comment type="caution">
    <text evidence="4">The sequence shown here is derived from an EMBL/GenBank/DDBJ whole genome shotgun (WGS) entry which is preliminary data.</text>
</comment>
<evidence type="ECO:0000313" key="5">
    <source>
        <dbReference type="Proteomes" id="UP000055045"/>
    </source>
</evidence>
<proteinExistence type="predicted"/>
<dbReference type="Proteomes" id="UP000055045">
    <property type="component" value="Unassembled WGS sequence"/>
</dbReference>
<keyword evidence="5" id="KW-1185">Reference proteome</keyword>
<feature type="region of interest" description="Disordered" evidence="1">
    <location>
        <begin position="1"/>
        <end position="366"/>
    </location>
</feature>
<feature type="compositionally biased region" description="Basic and acidic residues" evidence="1">
    <location>
        <begin position="143"/>
        <end position="194"/>
    </location>
</feature>
<feature type="domain" description="HNH nuclease" evidence="2">
    <location>
        <begin position="1062"/>
        <end position="1150"/>
    </location>
</feature>
<feature type="compositionally biased region" description="Basic and acidic residues" evidence="1">
    <location>
        <begin position="463"/>
        <end position="475"/>
    </location>
</feature>
<feature type="region of interest" description="Disordered" evidence="1">
    <location>
        <begin position="1024"/>
        <end position="1044"/>
    </location>
</feature>
<feature type="compositionally biased region" description="Basic and acidic residues" evidence="1">
    <location>
        <begin position="481"/>
        <end position="496"/>
    </location>
</feature>
<feature type="compositionally biased region" description="Basic and acidic residues" evidence="1">
    <location>
        <begin position="76"/>
        <end position="90"/>
    </location>
</feature>
<evidence type="ECO:0000313" key="4">
    <source>
        <dbReference type="EMBL" id="KUM65726.1"/>
    </source>
</evidence>
<name>A0A101MS43_PENFR</name>
<dbReference type="STRING" id="48697.A0A101MS43"/>
<evidence type="ECO:0000259" key="3">
    <source>
        <dbReference type="Pfam" id="PF26118"/>
    </source>
</evidence>
<feature type="region of interest" description="Disordered" evidence="1">
    <location>
        <begin position="392"/>
        <end position="546"/>
    </location>
</feature>
<dbReference type="InterPro" id="IPR003615">
    <property type="entry name" value="HNH_nuc"/>
</dbReference>
<feature type="compositionally biased region" description="Basic and acidic residues" evidence="1">
    <location>
        <begin position="18"/>
        <end position="35"/>
    </location>
</feature>
<feature type="compositionally biased region" description="Basic and acidic residues" evidence="1">
    <location>
        <begin position="249"/>
        <end position="266"/>
    </location>
</feature>